<accession>A0A7G2CJY3</accession>
<name>A0A7G2CJY3_9TRYP</name>
<gene>
    <name evidence="1" type="ORF">ADEAN_000606300</name>
</gene>
<dbReference type="VEuPathDB" id="TriTrypDB:ADEAN_000606300"/>
<dbReference type="AlphaFoldDB" id="A0A7G2CJY3"/>
<dbReference type="EMBL" id="LR877155">
    <property type="protein sequence ID" value="CAD2218572.1"/>
    <property type="molecule type" value="Genomic_DNA"/>
</dbReference>
<sequence>MQFMEYYNTSRAVEDPDNQSMYVFSAYQTMLKQLYDTVDRPLDRIPLRYIHRGCVEFLEQWREMTVEERHALPIGLVHHKALNTIRIEDGYLVSDVLTGLQAKQYLSNFVHRVNLRRKRSHL</sequence>
<reference evidence="1 2" key="1">
    <citation type="submission" date="2020-08" db="EMBL/GenBank/DDBJ databases">
        <authorList>
            <person name="Newling K."/>
            <person name="Davey J."/>
            <person name="Forrester S."/>
        </authorList>
    </citation>
    <scope>NUCLEOTIDE SEQUENCE [LARGE SCALE GENOMIC DNA]</scope>
    <source>
        <strain evidence="2">Crithidia deanei Carvalho (ATCC PRA-265)</strain>
    </source>
</reference>
<organism evidence="1 2">
    <name type="scientific">Angomonas deanei</name>
    <dbReference type="NCBI Taxonomy" id="59799"/>
    <lineage>
        <taxon>Eukaryota</taxon>
        <taxon>Discoba</taxon>
        <taxon>Euglenozoa</taxon>
        <taxon>Kinetoplastea</taxon>
        <taxon>Metakinetoplastina</taxon>
        <taxon>Trypanosomatida</taxon>
        <taxon>Trypanosomatidae</taxon>
        <taxon>Strigomonadinae</taxon>
        <taxon>Angomonas</taxon>
    </lineage>
</organism>
<proteinExistence type="predicted"/>
<keyword evidence="2" id="KW-1185">Reference proteome</keyword>
<protein>
    <submittedName>
        <fullName evidence="1">Uncharacterized protein</fullName>
    </submittedName>
</protein>
<evidence type="ECO:0000313" key="2">
    <source>
        <dbReference type="Proteomes" id="UP000515908"/>
    </source>
</evidence>
<dbReference type="Proteomes" id="UP000515908">
    <property type="component" value="Chromosome 11"/>
</dbReference>
<evidence type="ECO:0000313" key="1">
    <source>
        <dbReference type="EMBL" id="CAD2218572.1"/>
    </source>
</evidence>